<evidence type="ECO:0000313" key="7">
    <source>
        <dbReference type="EMBL" id="MPR25073.1"/>
    </source>
</evidence>
<evidence type="ECO:0000313" key="8">
    <source>
        <dbReference type="Proteomes" id="UP000403266"/>
    </source>
</evidence>
<feature type="domain" description="HTH crp-type" evidence="6">
    <location>
        <begin position="149"/>
        <end position="215"/>
    </location>
</feature>
<dbReference type="InterPro" id="IPR036390">
    <property type="entry name" value="WH_DNA-bd_sf"/>
</dbReference>
<dbReference type="Gene3D" id="2.60.120.10">
    <property type="entry name" value="Jelly Rolls"/>
    <property type="match status" value="1"/>
</dbReference>
<dbReference type="PANTHER" id="PTHR24567">
    <property type="entry name" value="CRP FAMILY TRANSCRIPTIONAL REGULATORY PROTEIN"/>
    <property type="match status" value="1"/>
</dbReference>
<keyword evidence="3" id="KW-0804">Transcription</keyword>
<sequence>MKNGTKAAIHRTNQLLAALEPDDYLWLEPHLEVVDLPRGKVVYQTGESLRYSYFPHDAVVSLVTVLRNGGSVEMAVFGRESVFGFVSALVTRQSFGRYVTLISGTASRVALDRLSEALEKRPKIRRVLFRYTEALLAQTLQTVACNAVHSVEARCCRAILSTRDRTDKDDIPLTHETLAEMLGVQRSTVSSVTSALQRMGLISQGRGTVRITDRTGLEETACECYHAIRQSFERLFPGGPERAEPMAKPRPAPAKNRNTAR</sequence>
<keyword evidence="1" id="KW-0805">Transcription regulation</keyword>
<dbReference type="GO" id="GO:0003677">
    <property type="term" value="F:DNA binding"/>
    <property type="evidence" value="ECO:0007669"/>
    <property type="project" value="UniProtKB-KW"/>
</dbReference>
<feature type="domain" description="Cyclic nucleotide-binding" evidence="5">
    <location>
        <begin position="15"/>
        <end position="113"/>
    </location>
</feature>
<comment type="caution">
    <text evidence="7">The sequence shown here is derived from an EMBL/GenBank/DDBJ whole genome shotgun (WGS) entry which is preliminary data.</text>
</comment>
<evidence type="ECO:0000256" key="2">
    <source>
        <dbReference type="ARBA" id="ARBA00023125"/>
    </source>
</evidence>
<dbReference type="GO" id="GO:0005829">
    <property type="term" value="C:cytosol"/>
    <property type="evidence" value="ECO:0007669"/>
    <property type="project" value="TreeGrafter"/>
</dbReference>
<dbReference type="SMART" id="SM00419">
    <property type="entry name" value="HTH_CRP"/>
    <property type="match status" value="1"/>
</dbReference>
<keyword evidence="8" id="KW-1185">Reference proteome</keyword>
<name>A0A5N7MDX6_9HYPH</name>
<gene>
    <name evidence="7" type="ORF">FS320_07450</name>
</gene>
<accession>A0A5N7MDX6</accession>
<reference evidence="7 8" key="1">
    <citation type="journal article" date="2019" name="Syst. Appl. Microbiol.">
        <title>Microvirga tunisiensis sp. nov., a root nodule symbiotic bacterium isolated from Lupinus micranthus and L. luteus grown in Northern Tunisia.</title>
        <authorList>
            <person name="Msaddak A."/>
            <person name="Rejili M."/>
            <person name="Duran D."/>
            <person name="Mars M."/>
            <person name="Palacios J.M."/>
            <person name="Ruiz-Argueso T."/>
            <person name="Rey L."/>
            <person name="Imperial J."/>
        </authorList>
    </citation>
    <scope>NUCLEOTIDE SEQUENCE [LARGE SCALE GENOMIC DNA]</scope>
    <source>
        <strain evidence="7 8">Lmie10</strain>
    </source>
</reference>
<dbReference type="OrthoDB" id="7506088at2"/>
<feature type="region of interest" description="Disordered" evidence="4">
    <location>
        <begin position="236"/>
        <end position="261"/>
    </location>
</feature>
<dbReference type="PROSITE" id="PS50042">
    <property type="entry name" value="CNMP_BINDING_3"/>
    <property type="match status" value="1"/>
</dbReference>
<dbReference type="Proteomes" id="UP000403266">
    <property type="component" value="Unassembled WGS sequence"/>
</dbReference>
<dbReference type="InterPro" id="IPR050397">
    <property type="entry name" value="Env_Response_Regulators"/>
</dbReference>
<dbReference type="EMBL" id="VOSK01000016">
    <property type="protein sequence ID" value="MPR25073.1"/>
    <property type="molecule type" value="Genomic_DNA"/>
</dbReference>
<dbReference type="InterPro" id="IPR014710">
    <property type="entry name" value="RmlC-like_jellyroll"/>
</dbReference>
<dbReference type="PROSITE" id="PS51063">
    <property type="entry name" value="HTH_CRP_2"/>
    <property type="match status" value="1"/>
</dbReference>
<dbReference type="GO" id="GO:0003700">
    <property type="term" value="F:DNA-binding transcription factor activity"/>
    <property type="evidence" value="ECO:0007669"/>
    <property type="project" value="TreeGrafter"/>
</dbReference>
<protein>
    <submittedName>
        <fullName evidence="7">Crp/Fnr family transcriptional regulator</fullName>
    </submittedName>
</protein>
<dbReference type="AlphaFoldDB" id="A0A5N7MDX6"/>
<evidence type="ECO:0000256" key="3">
    <source>
        <dbReference type="ARBA" id="ARBA00023163"/>
    </source>
</evidence>
<dbReference type="InterPro" id="IPR012318">
    <property type="entry name" value="HTH_CRP"/>
</dbReference>
<proteinExistence type="predicted"/>
<evidence type="ECO:0000259" key="6">
    <source>
        <dbReference type="PROSITE" id="PS51063"/>
    </source>
</evidence>
<dbReference type="SMART" id="SM00100">
    <property type="entry name" value="cNMP"/>
    <property type="match status" value="1"/>
</dbReference>
<evidence type="ECO:0000256" key="4">
    <source>
        <dbReference type="SAM" id="MobiDB-lite"/>
    </source>
</evidence>
<dbReference type="PANTHER" id="PTHR24567:SF74">
    <property type="entry name" value="HTH-TYPE TRANSCRIPTIONAL REGULATOR ARCR"/>
    <property type="match status" value="1"/>
</dbReference>
<keyword evidence="2" id="KW-0238">DNA-binding</keyword>
<dbReference type="RefSeq" id="WP_152710456.1">
    <property type="nucleotide sequence ID" value="NZ_VOSJ01000016.1"/>
</dbReference>
<evidence type="ECO:0000256" key="1">
    <source>
        <dbReference type="ARBA" id="ARBA00023015"/>
    </source>
</evidence>
<dbReference type="SUPFAM" id="SSF46785">
    <property type="entry name" value="Winged helix' DNA-binding domain"/>
    <property type="match status" value="1"/>
</dbReference>
<dbReference type="SUPFAM" id="SSF51206">
    <property type="entry name" value="cAMP-binding domain-like"/>
    <property type="match status" value="1"/>
</dbReference>
<dbReference type="InterPro" id="IPR018490">
    <property type="entry name" value="cNMP-bd_dom_sf"/>
</dbReference>
<dbReference type="InterPro" id="IPR000595">
    <property type="entry name" value="cNMP-bd_dom"/>
</dbReference>
<dbReference type="Pfam" id="PF13545">
    <property type="entry name" value="HTH_Crp_2"/>
    <property type="match status" value="1"/>
</dbReference>
<organism evidence="7 8">
    <name type="scientific">Microvirga tunisiensis</name>
    <dbReference type="NCBI Taxonomy" id="2108360"/>
    <lineage>
        <taxon>Bacteria</taxon>
        <taxon>Pseudomonadati</taxon>
        <taxon>Pseudomonadota</taxon>
        <taxon>Alphaproteobacteria</taxon>
        <taxon>Hyphomicrobiales</taxon>
        <taxon>Methylobacteriaceae</taxon>
        <taxon>Microvirga</taxon>
    </lineage>
</organism>
<evidence type="ECO:0000259" key="5">
    <source>
        <dbReference type="PROSITE" id="PS50042"/>
    </source>
</evidence>